<evidence type="ECO:0000259" key="3">
    <source>
        <dbReference type="Pfam" id="PF00501"/>
    </source>
</evidence>
<comment type="similarity">
    <text evidence="1">Belongs to the ATP-dependent AMP-binding enzyme family.</text>
</comment>
<dbReference type="RefSeq" id="WP_345937700.1">
    <property type="nucleotide sequence ID" value="NZ_JBBKTW010000005.1"/>
</dbReference>
<proteinExistence type="inferred from homology"/>
<organism evidence="5 6">
    <name type="scientific">Tistrella arctica</name>
    <dbReference type="NCBI Taxonomy" id="3133430"/>
    <lineage>
        <taxon>Bacteria</taxon>
        <taxon>Pseudomonadati</taxon>
        <taxon>Pseudomonadota</taxon>
        <taxon>Alphaproteobacteria</taxon>
        <taxon>Geminicoccales</taxon>
        <taxon>Geminicoccaceae</taxon>
        <taxon>Tistrella</taxon>
    </lineage>
</organism>
<feature type="domain" description="AMP-dependent synthetase/ligase" evidence="3">
    <location>
        <begin position="8"/>
        <end position="364"/>
    </location>
</feature>
<dbReference type="SUPFAM" id="SSF56801">
    <property type="entry name" value="Acetyl-CoA synthetase-like"/>
    <property type="match status" value="1"/>
</dbReference>
<evidence type="ECO:0000256" key="1">
    <source>
        <dbReference type="ARBA" id="ARBA00006432"/>
    </source>
</evidence>
<dbReference type="Pfam" id="PF00501">
    <property type="entry name" value="AMP-binding"/>
    <property type="match status" value="1"/>
</dbReference>
<dbReference type="PANTHER" id="PTHR43201:SF5">
    <property type="entry name" value="MEDIUM-CHAIN ACYL-COA LIGASE ACSF2, MITOCHONDRIAL"/>
    <property type="match status" value="1"/>
</dbReference>
<reference evidence="5 6" key="1">
    <citation type="submission" date="2024-03" db="EMBL/GenBank/DDBJ databases">
        <title>High-quality draft genome sequencing of Tistrella sp. BH-R2-4.</title>
        <authorList>
            <person name="Dong C."/>
        </authorList>
    </citation>
    <scope>NUCLEOTIDE SEQUENCE [LARGE SCALE GENOMIC DNA]</scope>
    <source>
        <strain evidence="5 6">BH-R2-4</strain>
    </source>
</reference>
<dbReference type="InterPro" id="IPR000873">
    <property type="entry name" value="AMP-dep_synth/lig_dom"/>
</dbReference>
<sequence length="507" mass="53633">MNISELLAQSARTFAGRPAVCLGGATVLTYAGLRDRGAALAAGLRTRGVPRGGRVVIYMGNRPEYFEMLFGIWAAGCVAVPVNAKLHPAEVAYVVENSGASLLFTDKAGDMAGFAGTVAVDGPDYAALTAGPPDFAPAAFAPIRVAAEDPAWIFYTSGTTGRPKGAVLSHRNLWAMTASFLADICPVGEGSAALHPAPLSHAAGLFALPFVRRGAANVVPESGGFDPDELVALLHHFPRASFFAAPTMLNRFIACPALDARAIAGIDLIFCGGAPIYVEDLRQALGLLGSRIWIGYGQGEVPCTISYLPPDVLGLDTPESWLGSVGIARTGVTVRVVDDAGADCAPDMPGEVIVSGDVVMSGYWQNPEATAAALRDGWLYTGDIGSLDTQGVLTLKDRSKDVIISGGSNIYPREVEEVLLRYPGVTEANVTGRPHADWGEEVVAFVVAEDGVTAEALDRFCLERIARFKRPKSYRFVPSLPKSSYGKILKTELRRMLAETEPAPKTL</sequence>
<evidence type="ECO:0000313" key="6">
    <source>
        <dbReference type="Proteomes" id="UP001413721"/>
    </source>
</evidence>
<keyword evidence="6" id="KW-1185">Reference proteome</keyword>
<dbReference type="Pfam" id="PF13193">
    <property type="entry name" value="AMP-binding_C"/>
    <property type="match status" value="1"/>
</dbReference>
<name>A0ABU9YLM7_9PROT</name>
<keyword evidence="2" id="KW-0436">Ligase</keyword>
<evidence type="ECO:0000256" key="2">
    <source>
        <dbReference type="ARBA" id="ARBA00022598"/>
    </source>
</evidence>
<dbReference type="Proteomes" id="UP001413721">
    <property type="component" value="Unassembled WGS sequence"/>
</dbReference>
<comment type="caution">
    <text evidence="5">The sequence shown here is derived from an EMBL/GenBank/DDBJ whole genome shotgun (WGS) entry which is preliminary data.</text>
</comment>
<gene>
    <name evidence="5" type="ORF">WG926_15470</name>
</gene>
<dbReference type="Gene3D" id="3.40.50.12780">
    <property type="entry name" value="N-terminal domain of ligase-like"/>
    <property type="match status" value="1"/>
</dbReference>
<dbReference type="InterPro" id="IPR020845">
    <property type="entry name" value="AMP-binding_CS"/>
</dbReference>
<dbReference type="InterPro" id="IPR025110">
    <property type="entry name" value="AMP-bd_C"/>
</dbReference>
<dbReference type="PANTHER" id="PTHR43201">
    <property type="entry name" value="ACYL-COA SYNTHETASE"/>
    <property type="match status" value="1"/>
</dbReference>
<dbReference type="EMBL" id="JBBKTW010000005">
    <property type="protein sequence ID" value="MEN2989715.1"/>
    <property type="molecule type" value="Genomic_DNA"/>
</dbReference>
<dbReference type="PROSITE" id="PS00455">
    <property type="entry name" value="AMP_BINDING"/>
    <property type="match status" value="1"/>
</dbReference>
<dbReference type="Gene3D" id="3.30.300.30">
    <property type="match status" value="1"/>
</dbReference>
<evidence type="ECO:0000259" key="4">
    <source>
        <dbReference type="Pfam" id="PF13193"/>
    </source>
</evidence>
<dbReference type="InterPro" id="IPR042099">
    <property type="entry name" value="ANL_N_sf"/>
</dbReference>
<feature type="domain" description="AMP-binding enzyme C-terminal" evidence="4">
    <location>
        <begin position="414"/>
        <end position="487"/>
    </location>
</feature>
<protein>
    <submittedName>
        <fullName evidence="5">AMP-binding protein</fullName>
    </submittedName>
</protein>
<dbReference type="InterPro" id="IPR045851">
    <property type="entry name" value="AMP-bd_C_sf"/>
</dbReference>
<accession>A0ABU9YLM7</accession>
<evidence type="ECO:0000313" key="5">
    <source>
        <dbReference type="EMBL" id="MEN2989715.1"/>
    </source>
</evidence>